<dbReference type="Proteomes" id="UP000053171">
    <property type="component" value="Unassembled WGS sequence"/>
</dbReference>
<evidence type="ECO:0000256" key="2">
    <source>
        <dbReference type="ARBA" id="ARBA00004726"/>
    </source>
</evidence>
<comment type="catalytic activity">
    <reaction evidence="14 15">
        <text>FMN + ATP + H(+) = FAD + diphosphate</text>
        <dbReference type="Rhea" id="RHEA:17237"/>
        <dbReference type="ChEBI" id="CHEBI:15378"/>
        <dbReference type="ChEBI" id="CHEBI:30616"/>
        <dbReference type="ChEBI" id="CHEBI:33019"/>
        <dbReference type="ChEBI" id="CHEBI:57692"/>
        <dbReference type="ChEBI" id="CHEBI:58210"/>
        <dbReference type="EC" id="2.7.7.2"/>
    </reaction>
</comment>
<evidence type="ECO:0000256" key="11">
    <source>
        <dbReference type="ARBA" id="ARBA00022840"/>
    </source>
</evidence>
<gene>
    <name evidence="17" type="ORF">AN277_0209595</name>
</gene>
<dbReference type="FunFam" id="2.40.30.30:FF:000003">
    <property type="entry name" value="Riboflavin biosynthesis protein"/>
    <property type="match status" value="1"/>
</dbReference>
<evidence type="ECO:0000256" key="7">
    <source>
        <dbReference type="ARBA" id="ARBA00022695"/>
    </source>
</evidence>
<dbReference type="Pfam" id="PF01687">
    <property type="entry name" value="Flavokinase"/>
    <property type="match status" value="1"/>
</dbReference>
<dbReference type="SUPFAM" id="SSF52374">
    <property type="entry name" value="Nucleotidylyl transferase"/>
    <property type="match status" value="1"/>
</dbReference>
<dbReference type="SUPFAM" id="SSF82114">
    <property type="entry name" value="Riboflavin kinase-like"/>
    <property type="match status" value="1"/>
</dbReference>
<keyword evidence="11 15" id="KW-0067">ATP-binding</keyword>
<evidence type="ECO:0000256" key="3">
    <source>
        <dbReference type="ARBA" id="ARBA00005201"/>
    </source>
</evidence>
<comment type="function">
    <text evidence="1">Catalyzes the phosphorylation of riboflavin to FMN followed by the adenylation of FMN to FAD.</text>
</comment>
<dbReference type="PIRSF" id="PIRSF004491">
    <property type="entry name" value="FAD_Synth"/>
    <property type="match status" value="1"/>
</dbReference>
<keyword evidence="4 15" id="KW-0285">Flavoprotein</keyword>
<dbReference type="GO" id="GO:0006747">
    <property type="term" value="P:FAD biosynthetic process"/>
    <property type="evidence" value="ECO:0007669"/>
    <property type="project" value="UniProtKB-UniRule"/>
</dbReference>
<dbReference type="GO" id="GO:0009231">
    <property type="term" value="P:riboflavin biosynthetic process"/>
    <property type="evidence" value="ECO:0007669"/>
    <property type="project" value="InterPro"/>
</dbReference>
<dbReference type="RefSeq" id="WP_064725791.1">
    <property type="nucleotide sequence ID" value="NZ_JBFBMA010000002.1"/>
</dbReference>
<dbReference type="InterPro" id="IPR023465">
    <property type="entry name" value="Riboflavin_kinase_dom_sf"/>
</dbReference>
<dbReference type="UniPathway" id="UPA00277">
    <property type="reaction ID" value="UER00407"/>
</dbReference>
<dbReference type="NCBIfam" id="TIGR00083">
    <property type="entry name" value="ribF"/>
    <property type="match status" value="1"/>
</dbReference>
<dbReference type="Pfam" id="PF06574">
    <property type="entry name" value="FAD_syn"/>
    <property type="match status" value="1"/>
</dbReference>
<keyword evidence="8 15" id="KW-0547">Nucleotide-binding</keyword>
<comment type="catalytic activity">
    <reaction evidence="13 15">
        <text>riboflavin + ATP = FMN + ADP + H(+)</text>
        <dbReference type="Rhea" id="RHEA:14357"/>
        <dbReference type="ChEBI" id="CHEBI:15378"/>
        <dbReference type="ChEBI" id="CHEBI:30616"/>
        <dbReference type="ChEBI" id="CHEBI:57986"/>
        <dbReference type="ChEBI" id="CHEBI:58210"/>
        <dbReference type="ChEBI" id="CHEBI:456216"/>
        <dbReference type="EC" id="2.7.1.26"/>
    </reaction>
</comment>
<keyword evidence="7 15" id="KW-0548">Nucleotidyltransferase</keyword>
<evidence type="ECO:0000256" key="8">
    <source>
        <dbReference type="ARBA" id="ARBA00022741"/>
    </source>
</evidence>
<comment type="caution">
    <text evidence="17">The sequence shown here is derived from an EMBL/GenBank/DDBJ whole genome shotgun (WGS) entry which is preliminary data.</text>
</comment>
<dbReference type="InterPro" id="IPR015865">
    <property type="entry name" value="Riboflavin_kinase_bac/euk"/>
</dbReference>
<evidence type="ECO:0000256" key="14">
    <source>
        <dbReference type="ARBA" id="ARBA00049494"/>
    </source>
</evidence>
<keyword evidence="9 15" id="KW-0418">Kinase</keyword>
<dbReference type="EC" id="2.7.7.2" evidence="15"/>
<evidence type="ECO:0000256" key="4">
    <source>
        <dbReference type="ARBA" id="ARBA00022630"/>
    </source>
</evidence>
<keyword evidence="6 15" id="KW-0808">Transferase</keyword>
<keyword evidence="10 15" id="KW-0274">FAD</keyword>
<dbReference type="GO" id="GO:0003919">
    <property type="term" value="F:FMN adenylyltransferase activity"/>
    <property type="evidence" value="ECO:0007669"/>
    <property type="project" value="UniProtKB-UniRule"/>
</dbReference>
<comment type="pathway">
    <text evidence="2 15">Cofactor biosynthesis; FAD biosynthesis; FAD from FMN: step 1/1.</text>
</comment>
<dbReference type="NCBIfam" id="NF004160">
    <property type="entry name" value="PRK05627.1-3"/>
    <property type="match status" value="1"/>
</dbReference>
<evidence type="ECO:0000256" key="5">
    <source>
        <dbReference type="ARBA" id="ARBA00022643"/>
    </source>
</evidence>
<dbReference type="GO" id="GO:0008531">
    <property type="term" value="F:riboflavin kinase activity"/>
    <property type="evidence" value="ECO:0007669"/>
    <property type="project" value="UniProtKB-UniRule"/>
</dbReference>
<name>A0A199NRR6_9MICC</name>
<dbReference type="Gene3D" id="3.40.50.620">
    <property type="entry name" value="HUPs"/>
    <property type="match status" value="1"/>
</dbReference>
<dbReference type="EC" id="2.7.1.26" evidence="15"/>
<evidence type="ECO:0000256" key="13">
    <source>
        <dbReference type="ARBA" id="ARBA00047880"/>
    </source>
</evidence>
<evidence type="ECO:0000256" key="9">
    <source>
        <dbReference type="ARBA" id="ARBA00022777"/>
    </source>
</evidence>
<evidence type="ECO:0000313" key="17">
    <source>
        <dbReference type="EMBL" id="OAX51288.1"/>
    </source>
</evidence>
<evidence type="ECO:0000256" key="1">
    <source>
        <dbReference type="ARBA" id="ARBA00002121"/>
    </source>
</evidence>
<feature type="domain" description="Riboflavin kinase" evidence="16">
    <location>
        <begin position="189"/>
        <end position="320"/>
    </location>
</feature>
<evidence type="ECO:0000256" key="15">
    <source>
        <dbReference type="PIRNR" id="PIRNR004491"/>
    </source>
</evidence>
<dbReference type="FunFam" id="3.40.50.620:FF:000021">
    <property type="entry name" value="Riboflavin biosynthesis protein"/>
    <property type="match status" value="1"/>
</dbReference>
<reference evidence="17" key="1">
    <citation type="submission" date="2016-06" db="EMBL/GenBank/DDBJ databases">
        <title>Identification of putative biosynthetic pathways for the production of bioactive secondary metabolites by the marine actinomycete Kocuria kristinae RUTW2-3.</title>
        <authorList>
            <person name="Waterworth S.C."/>
            <person name="Walmsley T.A."/>
            <person name="Matongo T."/>
            <person name="Davies-Coleman M.T."/>
            <person name="Dorrington R.A."/>
        </authorList>
    </citation>
    <scope>NUCLEOTIDE SEQUENCE [LARGE SCALE GENOMIC DNA]</scope>
    <source>
        <strain evidence="17">RUTW2-3</strain>
    </source>
</reference>
<accession>A0A199NRR6</accession>
<evidence type="ECO:0000256" key="10">
    <source>
        <dbReference type="ARBA" id="ARBA00022827"/>
    </source>
</evidence>
<keyword evidence="12" id="KW-0511">Multifunctional enzyme</keyword>
<dbReference type="PANTHER" id="PTHR22749:SF6">
    <property type="entry name" value="RIBOFLAVIN KINASE"/>
    <property type="match status" value="1"/>
</dbReference>
<dbReference type="UniPathway" id="UPA00276">
    <property type="reaction ID" value="UER00406"/>
</dbReference>
<protein>
    <recommendedName>
        <fullName evidence="15">Riboflavin biosynthesis protein</fullName>
    </recommendedName>
    <domain>
        <recommendedName>
            <fullName evidence="15">Riboflavin kinase</fullName>
            <ecNumber evidence="15">2.7.1.26</ecNumber>
        </recommendedName>
        <alternativeName>
            <fullName evidence="15">Flavokinase</fullName>
        </alternativeName>
    </domain>
    <domain>
        <recommendedName>
            <fullName evidence="15">FMN adenylyltransferase</fullName>
            <ecNumber evidence="15">2.7.7.2</ecNumber>
        </recommendedName>
        <alternativeName>
            <fullName evidence="15">FAD pyrophosphorylase</fullName>
        </alternativeName>
        <alternativeName>
            <fullName evidence="15">FAD synthase</fullName>
        </alternativeName>
    </domain>
</protein>
<keyword evidence="18" id="KW-1185">Reference proteome</keyword>
<sequence length="322" mass="35646">MQCFTSLGQVPEDFGPSVVTIGNFDGVHRGHVRVLSQVVDQARARRARSVAVTFDPHPAQVHRPDRPHHPIMGWDDCRLLMADTGLDALLLLPYSLEFARTTPEDFIRETFVDALGAKAVVIGADVRFGRDNAGDLETMRELGRRYGFDVVVVEDLAADGEDGEESRRFSSTWIRELLAAGDVEEAARLLGRHHRMSGEVVHGAARGRELGFPTANMAPDSDGLVPADGVYAGWLFDEAGTRWPVAISVGSNPTFEGVSRQVEAHVMDRPKERVEDFDLYGQHVRLEFVAHLRPMVAYRGMEALIEQMHQDVADARCALNLP</sequence>
<dbReference type="GO" id="GO:0005524">
    <property type="term" value="F:ATP binding"/>
    <property type="evidence" value="ECO:0007669"/>
    <property type="project" value="UniProtKB-UniRule"/>
</dbReference>
<dbReference type="CDD" id="cd02064">
    <property type="entry name" value="FAD_synthetase_N"/>
    <property type="match status" value="1"/>
</dbReference>
<keyword evidence="5 15" id="KW-0288">FMN</keyword>
<comment type="similarity">
    <text evidence="15">Belongs to the ribF family.</text>
</comment>
<dbReference type="AlphaFoldDB" id="A0A199NRR6"/>
<dbReference type="Gene3D" id="2.40.30.30">
    <property type="entry name" value="Riboflavin kinase-like"/>
    <property type="match status" value="1"/>
</dbReference>
<evidence type="ECO:0000256" key="12">
    <source>
        <dbReference type="ARBA" id="ARBA00023268"/>
    </source>
</evidence>
<dbReference type="PANTHER" id="PTHR22749">
    <property type="entry name" value="RIBOFLAVIN KINASE/FMN ADENYLYLTRANSFERASE"/>
    <property type="match status" value="1"/>
</dbReference>
<comment type="pathway">
    <text evidence="3 15">Cofactor biosynthesis; FMN biosynthesis; FMN from riboflavin (ATP route): step 1/1.</text>
</comment>
<dbReference type="InterPro" id="IPR015864">
    <property type="entry name" value="FAD_synthase"/>
</dbReference>
<evidence type="ECO:0000259" key="16">
    <source>
        <dbReference type="SMART" id="SM00904"/>
    </source>
</evidence>
<dbReference type="GO" id="GO:0009398">
    <property type="term" value="P:FMN biosynthetic process"/>
    <property type="evidence" value="ECO:0007669"/>
    <property type="project" value="UniProtKB-UniRule"/>
</dbReference>
<dbReference type="EMBL" id="LJBJ02000025">
    <property type="protein sequence ID" value="OAX51288.1"/>
    <property type="molecule type" value="Genomic_DNA"/>
</dbReference>
<evidence type="ECO:0000313" key="18">
    <source>
        <dbReference type="Proteomes" id="UP000053171"/>
    </source>
</evidence>
<organism evidence="17 18">
    <name type="scientific">Rothia kristinae</name>
    <dbReference type="NCBI Taxonomy" id="37923"/>
    <lineage>
        <taxon>Bacteria</taxon>
        <taxon>Bacillati</taxon>
        <taxon>Actinomycetota</taxon>
        <taxon>Actinomycetes</taxon>
        <taxon>Micrococcales</taxon>
        <taxon>Micrococcaceae</taxon>
        <taxon>Rothia</taxon>
    </lineage>
</organism>
<proteinExistence type="inferred from homology"/>
<dbReference type="InterPro" id="IPR023468">
    <property type="entry name" value="Riboflavin_kinase"/>
</dbReference>
<dbReference type="InterPro" id="IPR002606">
    <property type="entry name" value="Riboflavin_kinase_bac"/>
</dbReference>
<evidence type="ECO:0000256" key="6">
    <source>
        <dbReference type="ARBA" id="ARBA00022679"/>
    </source>
</evidence>
<dbReference type="InterPro" id="IPR014729">
    <property type="entry name" value="Rossmann-like_a/b/a_fold"/>
</dbReference>
<dbReference type="SMART" id="SM00904">
    <property type="entry name" value="Flavokinase"/>
    <property type="match status" value="1"/>
</dbReference>